<name>A0ABV6L1D3_9BACI</name>
<keyword evidence="11" id="KW-1185">Reference proteome</keyword>
<dbReference type="PANTHER" id="PTHR32089:SF112">
    <property type="entry name" value="LYSOZYME-LIKE PROTEIN-RELATED"/>
    <property type="match status" value="1"/>
</dbReference>
<keyword evidence="4 6" id="KW-0807">Transducer</keyword>
<dbReference type="PROSITE" id="PS50885">
    <property type="entry name" value="HAMP"/>
    <property type="match status" value="1"/>
</dbReference>
<dbReference type="RefSeq" id="WP_160546071.1">
    <property type="nucleotide sequence ID" value="NZ_JBHLUU010000127.1"/>
</dbReference>
<evidence type="ECO:0000256" key="4">
    <source>
        <dbReference type="ARBA" id="ARBA00023224"/>
    </source>
</evidence>
<dbReference type="SMART" id="SM00283">
    <property type="entry name" value="MA"/>
    <property type="match status" value="1"/>
</dbReference>
<comment type="subcellular location">
    <subcellularLocation>
        <location evidence="1">Cell membrane</location>
    </subcellularLocation>
</comment>
<evidence type="ECO:0000313" key="11">
    <source>
        <dbReference type="Proteomes" id="UP001589738"/>
    </source>
</evidence>
<keyword evidence="2" id="KW-1003">Cell membrane</keyword>
<dbReference type="InterPro" id="IPR003660">
    <property type="entry name" value="HAMP_dom"/>
</dbReference>
<dbReference type="Gene3D" id="1.10.287.950">
    <property type="entry name" value="Methyl-accepting chemotaxis protein"/>
    <property type="match status" value="1"/>
</dbReference>
<proteinExistence type="inferred from homology"/>
<accession>A0ABV6L1D3</accession>
<evidence type="ECO:0000256" key="6">
    <source>
        <dbReference type="PROSITE-ProRule" id="PRU00284"/>
    </source>
</evidence>
<evidence type="ECO:0000256" key="7">
    <source>
        <dbReference type="SAM" id="Phobius"/>
    </source>
</evidence>
<dbReference type="EMBL" id="JBHLUU010000127">
    <property type="protein sequence ID" value="MFC0478171.1"/>
    <property type="molecule type" value="Genomic_DNA"/>
</dbReference>
<dbReference type="Pfam" id="PF00015">
    <property type="entry name" value="MCPsignal"/>
    <property type="match status" value="1"/>
</dbReference>
<dbReference type="InterPro" id="IPR004089">
    <property type="entry name" value="MCPsignal_dom"/>
</dbReference>
<gene>
    <name evidence="10" type="ORF">ACFFHF_23560</name>
</gene>
<feature type="transmembrane region" description="Helical" evidence="7">
    <location>
        <begin position="208"/>
        <end position="229"/>
    </location>
</feature>
<evidence type="ECO:0000256" key="1">
    <source>
        <dbReference type="ARBA" id="ARBA00004236"/>
    </source>
</evidence>
<keyword evidence="3 7" id="KW-0472">Membrane</keyword>
<evidence type="ECO:0000256" key="3">
    <source>
        <dbReference type="ARBA" id="ARBA00023136"/>
    </source>
</evidence>
<evidence type="ECO:0000259" key="9">
    <source>
        <dbReference type="PROSITE" id="PS50885"/>
    </source>
</evidence>
<comment type="caution">
    <text evidence="10">The sequence shown here is derived from an EMBL/GenBank/DDBJ whole genome shotgun (WGS) entry which is preliminary data.</text>
</comment>
<keyword evidence="7" id="KW-0812">Transmembrane</keyword>
<dbReference type="CDD" id="cd06225">
    <property type="entry name" value="HAMP"/>
    <property type="match status" value="1"/>
</dbReference>
<dbReference type="CDD" id="cd11386">
    <property type="entry name" value="MCP_signal"/>
    <property type="match status" value="1"/>
</dbReference>
<dbReference type="Gene3D" id="6.10.340.10">
    <property type="match status" value="1"/>
</dbReference>
<dbReference type="SMART" id="SM00304">
    <property type="entry name" value="HAMP"/>
    <property type="match status" value="1"/>
</dbReference>
<dbReference type="SUPFAM" id="SSF58104">
    <property type="entry name" value="Methyl-accepting chemotaxis protein (MCP) signaling domain"/>
    <property type="match status" value="1"/>
</dbReference>
<protein>
    <submittedName>
        <fullName evidence="10">Methyl-accepting chemotaxis protein</fullName>
    </submittedName>
</protein>
<feature type="domain" description="HAMP" evidence="9">
    <location>
        <begin position="230"/>
        <end position="283"/>
    </location>
</feature>
<dbReference type="Proteomes" id="UP001589738">
    <property type="component" value="Unassembled WGS sequence"/>
</dbReference>
<dbReference type="PROSITE" id="PS50111">
    <property type="entry name" value="CHEMOTAXIS_TRANSDUC_2"/>
    <property type="match status" value="1"/>
</dbReference>
<dbReference type="PRINTS" id="PR00260">
    <property type="entry name" value="CHEMTRNSDUCR"/>
</dbReference>
<sequence>MKSIDKWVNKIKNTKWRLPIIRIPFQSQSIRKKIMLSFGLVLLVSSGLAIYSMINTQKANELAKSLILKESQQLNALQDLRFFMAERLRLVNEYMLEGSPQAKESFENNVHLSTQLEDRLLTNVAGNKDEAAVKKVISDGSKWNEMMMKEAFDVFDNGEKRQALLNVGSEKFKAEQTMAKLKALADEKNKSVEQLGEEIISNGNQVQLWTMIFTFIVICISVIVAIVLMNSIHGPIRRLSERIQVVAEGDFSHADMKVTSNDEIGELTTTFNRMVKELRALISQAYETTTQVSASAEDLTASSEETAQGSESITFSIQEVAAASQKQLDSVNETIHTMNTLASIQETLTFSSEKLEASANMVDGVSKNGNKVVENAIKQMSHIHDSVIEVAGVIGNLGRQSKEISQITKVITGIADQTNLLALNAAIEAARAGEHGKGFSVVADEVRKLAVQSKSSSNEIIDLILKIQTGTNQAVKAMEKNTLEVENGSIAVNEAGRSFIQITDSITDIRKTIQSIHQYVQKMTESSKCVTANIEVLTEIAKVNSNSSYAVAASAEAQLATMEEIASSVQTVNEMAINLKEVLRKFTI</sequence>
<feature type="transmembrane region" description="Helical" evidence="7">
    <location>
        <begin position="34"/>
        <end position="54"/>
    </location>
</feature>
<dbReference type="PANTHER" id="PTHR32089">
    <property type="entry name" value="METHYL-ACCEPTING CHEMOTAXIS PROTEIN MCPB"/>
    <property type="match status" value="1"/>
</dbReference>
<evidence type="ECO:0000256" key="2">
    <source>
        <dbReference type="ARBA" id="ARBA00022475"/>
    </source>
</evidence>
<evidence type="ECO:0000259" key="8">
    <source>
        <dbReference type="PROSITE" id="PS50111"/>
    </source>
</evidence>
<dbReference type="Pfam" id="PF00672">
    <property type="entry name" value="HAMP"/>
    <property type="match status" value="1"/>
</dbReference>
<comment type="similarity">
    <text evidence="5">Belongs to the methyl-accepting chemotaxis (MCP) protein family.</text>
</comment>
<evidence type="ECO:0000256" key="5">
    <source>
        <dbReference type="ARBA" id="ARBA00029447"/>
    </source>
</evidence>
<organism evidence="10 11">
    <name type="scientific">Robertmurraya beringensis</name>
    <dbReference type="NCBI Taxonomy" id="641660"/>
    <lineage>
        <taxon>Bacteria</taxon>
        <taxon>Bacillati</taxon>
        <taxon>Bacillota</taxon>
        <taxon>Bacilli</taxon>
        <taxon>Bacillales</taxon>
        <taxon>Bacillaceae</taxon>
        <taxon>Robertmurraya</taxon>
    </lineage>
</organism>
<keyword evidence="7" id="KW-1133">Transmembrane helix</keyword>
<dbReference type="InterPro" id="IPR004090">
    <property type="entry name" value="Chemotax_Me-accpt_rcpt"/>
</dbReference>
<feature type="domain" description="Methyl-accepting transducer" evidence="8">
    <location>
        <begin position="302"/>
        <end position="538"/>
    </location>
</feature>
<reference evidence="10 11" key="1">
    <citation type="submission" date="2024-09" db="EMBL/GenBank/DDBJ databases">
        <authorList>
            <person name="Sun Q."/>
            <person name="Mori K."/>
        </authorList>
    </citation>
    <scope>NUCLEOTIDE SEQUENCE [LARGE SCALE GENOMIC DNA]</scope>
    <source>
        <strain evidence="10 11">CGMCC 1.9126</strain>
    </source>
</reference>
<evidence type="ECO:0000313" key="10">
    <source>
        <dbReference type="EMBL" id="MFC0478171.1"/>
    </source>
</evidence>